<proteinExistence type="predicted"/>
<dbReference type="Gramene" id="evm.model.04.1393">
    <property type="protein sequence ID" value="cds.evm.model.04.1393"/>
    <property type="gene ID" value="evm.TU.04.1393"/>
</dbReference>
<accession>A0A803PCV3</accession>
<evidence type="ECO:0000313" key="1">
    <source>
        <dbReference type="EnsemblPlants" id="cds.evm.model.04.1393"/>
    </source>
</evidence>
<reference evidence="1" key="1">
    <citation type="submission" date="2018-11" db="EMBL/GenBank/DDBJ databases">
        <authorList>
            <person name="Grassa J C."/>
        </authorList>
    </citation>
    <scope>NUCLEOTIDE SEQUENCE [LARGE SCALE GENOMIC DNA]</scope>
</reference>
<keyword evidence="2" id="KW-1185">Reference proteome</keyword>
<protein>
    <submittedName>
        <fullName evidence="1">Uncharacterized protein</fullName>
    </submittedName>
</protein>
<evidence type="ECO:0000313" key="2">
    <source>
        <dbReference type="Proteomes" id="UP000596661"/>
    </source>
</evidence>
<organism evidence="1 2">
    <name type="scientific">Cannabis sativa</name>
    <name type="common">Hemp</name>
    <name type="synonym">Marijuana</name>
    <dbReference type="NCBI Taxonomy" id="3483"/>
    <lineage>
        <taxon>Eukaryota</taxon>
        <taxon>Viridiplantae</taxon>
        <taxon>Streptophyta</taxon>
        <taxon>Embryophyta</taxon>
        <taxon>Tracheophyta</taxon>
        <taxon>Spermatophyta</taxon>
        <taxon>Magnoliopsida</taxon>
        <taxon>eudicotyledons</taxon>
        <taxon>Gunneridae</taxon>
        <taxon>Pentapetalae</taxon>
        <taxon>rosids</taxon>
        <taxon>fabids</taxon>
        <taxon>Rosales</taxon>
        <taxon>Cannabaceae</taxon>
        <taxon>Cannabis</taxon>
    </lineage>
</organism>
<dbReference type="AlphaFoldDB" id="A0A803PCV3"/>
<name>A0A803PCV3_CANSA</name>
<dbReference type="EMBL" id="UZAU01000388">
    <property type="status" value="NOT_ANNOTATED_CDS"/>
    <property type="molecule type" value="Genomic_DNA"/>
</dbReference>
<sequence>MSPSKSINSHLLMMNLKFQKANLLGIYLSKEQWVQFILNSLPPEYNGFVGSYKINNFNSFDIDKLDTELRAYEQTLPLARRVPSSFTDKGKKIAEEIEDDASDNAASSSSILRARIKIEPTIETIREQMSRRILLCLHCGEKGYSKEDILDF</sequence>
<dbReference type="EnsemblPlants" id="evm.model.04.1393">
    <property type="protein sequence ID" value="cds.evm.model.04.1393"/>
    <property type="gene ID" value="evm.TU.04.1393"/>
</dbReference>
<reference evidence="1" key="2">
    <citation type="submission" date="2021-03" db="UniProtKB">
        <authorList>
            <consortium name="EnsemblPlants"/>
        </authorList>
    </citation>
    <scope>IDENTIFICATION</scope>
</reference>
<dbReference type="Proteomes" id="UP000596661">
    <property type="component" value="Chromosome 4"/>
</dbReference>